<accession>A0A512N9X0</accession>
<organism evidence="1 2">
    <name type="scientific">Reyranella soli</name>
    <dbReference type="NCBI Taxonomy" id="1230389"/>
    <lineage>
        <taxon>Bacteria</taxon>
        <taxon>Pseudomonadati</taxon>
        <taxon>Pseudomonadota</taxon>
        <taxon>Alphaproteobacteria</taxon>
        <taxon>Hyphomicrobiales</taxon>
        <taxon>Reyranellaceae</taxon>
        <taxon>Reyranella</taxon>
    </lineage>
</organism>
<gene>
    <name evidence="1" type="ORF">RSO01_29460</name>
</gene>
<proteinExistence type="predicted"/>
<comment type="caution">
    <text evidence="1">The sequence shown here is derived from an EMBL/GenBank/DDBJ whole genome shotgun (WGS) entry which is preliminary data.</text>
</comment>
<evidence type="ECO:0000313" key="1">
    <source>
        <dbReference type="EMBL" id="GEP55780.1"/>
    </source>
</evidence>
<keyword evidence="2" id="KW-1185">Reference proteome</keyword>
<evidence type="ECO:0000313" key="2">
    <source>
        <dbReference type="Proteomes" id="UP000321058"/>
    </source>
</evidence>
<dbReference type="EMBL" id="BKAJ01000045">
    <property type="protein sequence ID" value="GEP55780.1"/>
    <property type="molecule type" value="Genomic_DNA"/>
</dbReference>
<dbReference type="AlphaFoldDB" id="A0A512N9X0"/>
<name>A0A512N9X0_9HYPH</name>
<reference evidence="1 2" key="1">
    <citation type="submission" date="2019-07" db="EMBL/GenBank/DDBJ databases">
        <title>Whole genome shotgun sequence of Reyranella soli NBRC 108950.</title>
        <authorList>
            <person name="Hosoyama A."/>
            <person name="Uohara A."/>
            <person name="Ohji S."/>
            <person name="Ichikawa N."/>
        </authorList>
    </citation>
    <scope>NUCLEOTIDE SEQUENCE [LARGE SCALE GENOMIC DNA]</scope>
    <source>
        <strain evidence="1 2">NBRC 108950</strain>
    </source>
</reference>
<protein>
    <submittedName>
        <fullName evidence="1">Uncharacterized protein</fullName>
    </submittedName>
</protein>
<dbReference type="Proteomes" id="UP000321058">
    <property type="component" value="Unassembled WGS sequence"/>
</dbReference>
<sequence length="60" mass="6595">MPLVHLDSLFHLSRHTGEAERGKASVEVSAYFRSEIFGITGAALPLPTLPRMTGEENEEV</sequence>